<sequence length="504" mass="56266">MEATDAGGIGAIASSHQEERMVLGLQSVTLENGSSSSRDDGPTNSMDVANSNSTKTGNSDDMQVGTEGDTHSGESTPMRTNSPTTSEESDATIVPAQQQASADGATDPSAGIAARRTAAGWRAAADWTTVPLDDYPWPSQPLMILTNSVRQELKLVRIQDKDLGRLEKLLHITLAHEDSSHPTTISLISDSRFDKLLEALLRLDGQVLEHAPRLAESVSLAASLQLKWQLKFREDYFDLDLMRLKKFKDEGAFRAIVPKGRFREISRMWSVTNTTPILNADLEPGMWWLNLACLRRDGIINSSREIVTIRPGVIILPLLSGTEYPGREPRTYIYKKEGQVRSLHVALMAPGGRKVKVFRGHTLKSKFAPAAGIRYDGEYTVETYGFQKEEKGHGIYSITVRLKAVQHQTAVNELHLIPNPSQLDDWELYNRVLADEIISHKGASRYYQWKFAQEQEEKARKHFLANEASFSRLVRNMRRYKAERLRVVSPPPSSETGGQRGERS</sequence>
<dbReference type="OrthoDB" id="3244603at2759"/>
<evidence type="ECO:0000313" key="2">
    <source>
        <dbReference type="EMBL" id="KIN06233.1"/>
    </source>
</evidence>
<dbReference type="InterPro" id="IPR036987">
    <property type="entry name" value="SRA-YDG_sf"/>
</dbReference>
<evidence type="ECO:0000256" key="1">
    <source>
        <dbReference type="SAM" id="MobiDB-lite"/>
    </source>
</evidence>
<organism evidence="2 3">
    <name type="scientific">Oidiodendron maius (strain Zn)</name>
    <dbReference type="NCBI Taxonomy" id="913774"/>
    <lineage>
        <taxon>Eukaryota</taxon>
        <taxon>Fungi</taxon>
        <taxon>Dikarya</taxon>
        <taxon>Ascomycota</taxon>
        <taxon>Pezizomycotina</taxon>
        <taxon>Leotiomycetes</taxon>
        <taxon>Leotiomycetes incertae sedis</taxon>
        <taxon>Myxotrichaceae</taxon>
        <taxon>Oidiodendron</taxon>
    </lineage>
</organism>
<dbReference type="Proteomes" id="UP000054321">
    <property type="component" value="Unassembled WGS sequence"/>
</dbReference>
<feature type="region of interest" description="Disordered" evidence="1">
    <location>
        <begin position="484"/>
        <end position="504"/>
    </location>
</feature>
<gene>
    <name evidence="2" type="ORF">OIDMADRAFT_49724</name>
</gene>
<dbReference type="STRING" id="913774.A0A0C3DVX8"/>
<dbReference type="Gene3D" id="2.30.280.10">
    <property type="entry name" value="SRA-YDG"/>
    <property type="match status" value="1"/>
</dbReference>
<reference evidence="2 3" key="1">
    <citation type="submission" date="2014-04" db="EMBL/GenBank/DDBJ databases">
        <authorList>
            <consortium name="DOE Joint Genome Institute"/>
            <person name="Kuo A."/>
            <person name="Martino E."/>
            <person name="Perotto S."/>
            <person name="Kohler A."/>
            <person name="Nagy L.G."/>
            <person name="Floudas D."/>
            <person name="Copeland A."/>
            <person name="Barry K.W."/>
            <person name="Cichocki N."/>
            <person name="Veneault-Fourrey C."/>
            <person name="LaButti K."/>
            <person name="Lindquist E.A."/>
            <person name="Lipzen A."/>
            <person name="Lundell T."/>
            <person name="Morin E."/>
            <person name="Murat C."/>
            <person name="Sun H."/>
            <person name="Tunlid A."/>
            <person name="Henrissat B."/>
            <person name="Grigoriev I.V."/>
            <person name="Hibbett D.S."/>
            <person name="Martin F."/>
            <person name="Nordberg H.P."/>
            <person name="Cantor M.N."/>
            <person name="Hua S.X."/>
        </authorList>
    </citation>
    <scope>NUCLEOTIDE SEQUENCE [LARGE SCALE GENOMIC DNA]</scope>
    <source>
        <strain evidence="2 3">Zn</strain>
    </source>
</reference>
<protein>
    <submittedName>
        <fullName evidence="2">Uncharacterized protein</fullName>
    </submittedName>
</protein>
<name>A0A0C3DVX8_OIDMZ</name>
<dbReference type="InParanoid" id="A0A0C3DVX8"/>
<dbReference type="EMBL" id="KN832871">
    <property type="protein sequence ID" value="KIN06233.1"/>
    <property type="molecule type" value="Genomic_DNA"/>
</dbReference>
<dbReference type="HOGENOM" id="CLU_540899_0_0_1"/>
<accession>A0A0C3DVX8</accession>
<dbReference type="AlphaFoldDB" id="A0A0C3DVX8"/>
<dbReference type="SUPFAM" id="SSF88697">
    <property type="entry name" value="PUA domain-like"/>
    <property type="match status" value="1"/>
</dbReference>
<feature type="compositionally biased region" description="Polar residues" evidence="1">
    <location>
        <begin position="26"/>
        <end position="61"/>
    </location>
</feature>
<dbReference type="InterPro" id="IPR015947">
    <property type="entry name" value="PUA-like_sf"/>
</dbReference>
<feature type="region of interest" description="Disordered" evidence="1">
    <location>
        <begin position="1"/>
        <end position="91"/>
    </location>
</feature>
<reference evidence="3" key="2">
    <citation type="submission" date="2015-01" db="EMBL/GenBank/DDBJ databases">
        <title>Evolutionary Origins and Diversification of the Mycorrhizal Mutualists.</title>
        <authorList>
            <consortium name="DOE Joint Genome Institute"/>
            <consortium name="Mycorrhizal Genomics Consortium"/>
            <person name="Kohler A."/>
            <person name="Kuo A."/>
            <person name="Nagy L.G."/>
            <person name="Floudas D."/>
            <person name="Copeland A."/>
            <person name="Barry K.W."/>
            <person name="Cichocki N."/>
            <person name="Veneault-Fourrey C."/>
            <person name="LaButti K."/>
            <person name="Lindquist E.A."/>
            <person name="Lipzen A."/>
            <person name="Lundell T."/>
            <person name="Morin E."/>
            <person name="Murat C."/>
            <person name="Riley R."/>
            <person name="Ohm R."/>
            <person name="Sun H."/>
            <person name="Tunlid A."/>
            <person name="Henrissat B."/>
            <person name="Grigoriev I.V."/>
            <person name="Hibbett D.S."/>
            <person name="Martin F."/>
        </authorList>
    </citation>
    <scope>NUCLEOTIDE SEQUENCE [LARGE SCALE GENOMIC DNA]</scope>
    <source>
        <strain evidence="3">Zn</strain>
    </source>
</reference>
<evidence type="ECO:0000313" key="3">
    <source>
        <dbReference type="Proteomes" id="UP000054321"/>
    </source>
</evidence>
<proteinExistence type="predicted"/>
<keyword evidence="3" id="KW-1185">Reference proteome</keyword>
<feature type="compositionally biased region" description="Polar residues" evidence="1">
    <location>
        <begin position="73"/>
        <end position="86"/>
    </location>
</feature>